<reference evidence="2 3" key="1">
    <citation type="submission" date="2019-10" db="EMBL/GenBank/DDBJ databases">
        <title>Alkalibaculum tamaniensis sp.nov., a new alkaliphilic acetogen, isolated on methoxylated aromatics from a mud volcano.</title>
        <authorList>
            <person name="Khomyakova M.A."/>
            <person name="Merkel A.Y."/>
            <person name="Bonch-Osmolovskaya E.A."/>
            <person name="Slobodkin A.I."/>
        </authorList>
    </citation>
    <scope>NUCLEOTIDE SEQUENCE [LARGE SCALE GENOMIC DNA]</scope>
    <source>
        <strain evidence="2 3">M08DMB</strain>
    </source>
</reference>
<evidence type="ECO:0000313" key="3">
    <source>
        <dbReference type="Proteomes" id="UP000440004"/>
    </source>
</evidence>
<dbReference type="RefSeq" id="WP_152804415.1">
    <property type="nucleotide sequence ID" value="NZ_WHNX01000014.1"/>
</dbReference>
<feature type="transmembrane region" description="Helical" evidence="1">
    <location>
        <begin position="102"/>
        <end position="119"/>
    </location>
</feature>
<feature type="transmembrane region" description="Helical" evidence="1">
    <location>
        <begin position="7"/>
        <end position="29"/>
    </location>
</feature>
<keyword evidence="3" id="KW-1185">Reference proteome</keyword>
<dbReference type="EMBL" id="WHNX01000014">
    <property type="protein sequence ID" value="MPW26173.1"/>
    <property type="molecule type" value="Genomic_DNA"/>
</dbReference>
<sequence length="242" mass="28176">MKKLIKFILLIILAIISALSILILLSIAYEKYYMTIYHSKEIICIVNNSFVYMSLAVISIFIFILRLYFPKLFFKEESIEGGNFIGNFFNKVDSFISQNKKAFLIIFPLIILMGFLLSVQKYSVFYEDEIKVFNIFKQDKTYEFKDVDSYTIEIAGLFNNGGNSMKLHMNDGVDVEVFGQIAITSDEFDNKYNTYGYNVYVDKSLLNLGKEKVIKDKEQILEDSDYYDEPHRSHIRSLVGEE</sequence>
<gene>
    <name evidence="2" type="ORF">GC105_10265</name>
</gene>
<feature type="transmembrane region" description="Helical" evidence="1">
    <location>
        <begin position="49"/>
        <end position="69"/>
    </location>
</feature>
<name>A0A6A7KAW1_9FIRM</name>
<comment type="caution">
    <text evidence="2">The sequence shown here is derived from an EMBL/GenBank/DDBJ whole genome shotgun (WGS) entry which is preliminary data.</text>
</comment>
<accession>A0A6A7KAW1</accession>
<proteinExistence type="predicted"/>
<keyword evidence="1" id="KW-0472">Membrane</keyword>
<dbReference type="AlphaFoldDB" id="A0A6A7KAW1"/>
<evidence type="ECO:0000313" key="2">
    <source>
        <dbReference type="EMBL" id="MPW26173.1"/>
    </source>
</evidence>
<dbReference type="Proteomes" id="UP000440004">
    <property type="component" value="Unassembled WGS sequence"/>
</dbReference>
<keyword evidence="1" id="KW-1133">Transmembrane helix</keyword>
<organism evidence="2 3">
    <name type="scientific">Alkalibaculum sporogenes</name>
    <dbReference type="NCBI Taxonomy" id="2655001"/>
    <lineage>
        <taxon>Bacteria</taxon>
        <taxon>Bacillati</taxon>
        <taxon>Bacillota</taxon>
        <taxon>Clostridia</taxon>
        <taxon>Eubacteriales</taxon>
        <taxon>Eubacteriaceae</taxon>
        <taxon>Alkalibaculum</taxon>
    </lineage>
</organism>
<keyword evidence="1" id="KW-0812">Transmembrane</keyword>
<evidence type="ECO:0000256" key="1">
    <source>
        <dbReference type="SAM" id="Phobius"/>
    </source>
</evidence>
<protein>
    <submittedName>
        <fullName evidence="2">Uncharacterized protein</fullName>
    </submittedName>
</protein>